<dbReference type="RefSeq" id="WP_249250597.1">
    <property type="nucleotide sequence ID" value="NZ_JAKIKT010000010.1"/>
</dbReference>
<dbReference type="EMBL" id="JAKIKT010000010">
    <property type="protein sequence ID" value="MCL2916037.1"/>
    <property type="molecule type" value="Genomic_DNA"/>
</dbReference>
<gene>
    <name evidence="1" type="ORF">L2725_20050</name>
</gene>
<reference evidence="1 2" key="1">
    <citation type="submission" date="2022-01" db="EMBL/GenBank/DDBJ databases">
        <title>Whole genome-based taxonomy of the Shewanellaceae.</title>
        <authorList>
            <person name="Martin-Rodriguez A.J."/>
        </authorList>
    </citation>
    <scope>NUCLEOTIDE SEQUENCE [LARGE SCALE GENOMIC DNA]</scope>
    <source>
        <strain evidence="1 2">DSM 21332</strain>
    </source>
</reference>
<evidence type="ECO:0000313" key="1">
    <source>
        <dbReference type="EMBL" id="MCL2916037.1"/>
    </source>
</evidence>
<sequence length="61" mass="6951">MKINKSSFVQSVSEVLKVHLSMPKLNLQHDKPMKRTDGRAAIVDLMLTLSIRKINLMKEST</sequence>
<proteinExistence type="predicted"/>
<evidence type="ECO:0000313" key="2">
    <source>
        <dbReference type="Proteomes" id="UP001202831"/>
    </source>
</evidence>
<comment type="caution">
    <text evidence="1">The sequence shown here is derived from an EMBL/GenBank/DDBJ whole genome shotgun (WGS) entry which is preliminary data.</text>
</comment>
<protein>
    <submittedName>
        <fullName evidence="1">Uncharacterized protein</fullName>
    </submittedName>
</protein>
<organism evidence="1 2">
    <name type="scientific">Shewanella corallii</name>
    <dbReference type="NCBI Taxonomy" id="560080"/>
    <lineage>
        <taxon>Bacteria</taxon>
        <taxon>Pseudomonadati</taxon>
        <taxon>Pseudomonadota</taxon>
        <taxon>Gammaproteobacteria</taxon>
        <taxon>Alteromonadales</taxon>
        <taxon>Shewanellaceae</taxon>
        <taxon>Shewanella</taxon>
    </lineage>
</organism>
<keyword evidence="2" id="KW-1185">Reference proteome</keyword>
<dbReference type="Proteomes" id="UP001202831">
    <property type="component" value="Unassembled WGS sequence"/>
</dbReference>
<name>A0ABT0NCF0_9GAMM</name>
<accession>A0ABT0NCF0</accession>